<reference evidence="3" key="1">
    <citation type="submission" date="2022-02" db="EMBL/GenBank/DDBJ databases">
        <title>Acinetobacter A3.8 sp. nov., isolated from Sediment (Zhairuo Island).</title>
        <authorList>
            <person name="Zheng K."/>
        </authorList>
    </citation>
    <scope>NUCLEOTIDE SEQUENCE</scope>
    <source>
        <strain evidence="3">A3.8</strain>
    </source>
</reference>
<protein>
    <recommendedName>
        <fullName evidence="5">Heavy-metal resistance</fullName>
    </recommendedName>
</protein>
<keyword evidence="4" id="KW-1185">Reference proteome</keyword>
<feature type="signal peptide" evidence="2">
    <location>
        <begin position="1"/>
        <end position="20"/>
    </location>
</feature>
<feature type="compositionally biased region" description="Basic and acidic residues" evidence="1">
    <location>
        <begin position="28"/>
        <end position="73"/>
    </location>
</feature>
<evidence type="ECO:0000256" key="2">
    <source>
        <dbReference type="SAM" id="SignalP"/>
    </source>
</evidence>
<proteinExistence type="predicted"/>
<keyword evidence="2" id="KW-0732">Signal</keyword>
<organism evidence="3 4">
    <name type="scientific">Acinetobacter sedimenti</name>
    <dbReference type="NCBI Taxonomy" id="2919922"/>
    <lineage>
        <taxon>Bacteria</taxon>
        <taxon>Pseudomonadati</taxon>
        <taxon>Pseudomonadota</taxon>
        <taxon>Gammaproteobacteria</taxon>
        <taxon>Moraxellales</taxon>
        <taxon>Moraxellaceae</taxon>
        <taxon>Acinetobacter</taxon>
    </lineage>
</organism>
<gene>
    <name evidence="3" type="ORF">MKI79_04655</name>
</gene>
<dbReference type="RefSeq" id="WP_241570892.1">
    <property type="nucleotide sequence ID" value="NZ_JAKUML010000005.1"/>
</dbReference>
<dbReference type="AlphaFoldDB" id="A0A9X1WX92"/>
<dbReference type="EMBL" id="JAKUML010000005">
    <property type="protein sequence ID" value="MCJ8146203.1"/>
    <property type="molecule type" value="Genomic_DNA"/>
</dbReference>
<name>A0A9X1WX92_9GAMM</name>
<evidence type="ECO:0000313" key="3">
    <source>
        <dbReference type="EMBL" id="MCJ8146203.1"/>
    </source>
</evidence>
<sequence length="155" mass="17169">MNTLKIAVASLGLVSIVGLAACQSQPKPADRSDHHPDRKEMRGDDMRHHNKDHQKGFDHKHGKDGRDHDGRRFDKRIALTAEQKAAMQTRRAERHATMQALQKACEGKVGQTISVKVGEKNFDGTCQVRFKPTRMDKTIADQKVAPVAPTAPASN</sequence>
<dbReference type="PROSITE" id="PS51257">
    <property type="entry name" value="PROKAR_LIPOPROTEIN"/>
    <property type="match status" value="1"/>
</dbReference>
<feature type="region of interest" description="Disordered" evidence="1">
    <location>
        <begin position="24"/>
        <end position="73"/>
    </location>
</feature>
<evidence type="ECO:0000313" key="4">
    <source>
        <dbReference type="Proteomes" id="UP001139701"/>
    </source>
</evidence>
<evidence type="ECO:0008006" key="5">
    <source>
        <dbReference type="Google" id="ProtNLM"/>
    </source>
</evidence>
<comment type="caution">
    <text evidence="3">The sequence shown here is derived from an EMBL/GenBank/DDBJ whole genome shotgun (WGS) entry which is preliminary data.</text>
</comment>
<evidence type="ECO:0000256" key="1">
    <source>
        <dbReference type="SAM" id="MobiDB-lite"/>
    </source>
</evidence>
<accession>A0A9X1WX92</accession>
<dbReference type="Proteomes" id="UP001139701">
    <property type="component" value="Unassembled WGS sequence"/>
</dbReference>
<feature type="chain" id="PRO_5040830408" description="Heavy-metal resistance" evidence="2">
    <location>
        <begin position="21"/>
        <end position="155"/>
    </location>
</feature>